<feature type="transmembrane region" description="Helical" evidence="1">
    <location>
        <begin position="168"/>
        <end position="195"/>
    </location>
</feature>
<reference evidence="2 3" key="2">
    <citation type="submission" date="2018-03" db="EMBL/GenBank/DDBJ databases">
        <authorList>
            <person name="Keele B.F."/>
        </authorList>
    </citation>
    <scope>NUCLEOTIDE SEQUENCE [LARGE SCALE GENOMIC DNA]</scope>
    <source>
        <strain evidence="2 3">CCALA 016</strain>
    </source>
</reference>
<dbReference type="Proteomes" id="UP000239001">
    <property type="component" value="Unassembled WGS sequence"/>
</dbReference>
<keyword evidence="1" id="KW-1133">Transmembrane helix</keyword>
<proteinExistence type="predicted"/>
<keyword evidence="1" id="KW-0472">Membrane</keyword>
<dbReference type="InterPro" id="IPR046641">
    <property type="entry name" value="DUF6753"/>
</dbReference>
<keyword evidence="1" id="KW-0812">Transmembrane</keyword>
<gene>
    <name evidence="2" type="ORF">C7H19_24015</name>
</gene>
<protein>
    <submittedName>
        <fullName evidence="2">Uncharacterized protein</fullName>
    </submittedName>
</protein>
<evidence type="ECO:0000313" key="3">
    <source>
        <dbReference type="Proteomes" id="UP000239001"/>
    </source>
</evidence>
<evidence type="ECO:0000313" key="2">
    <source>
        <dbReference type="EMBL" id="PSF30074.1"/>
    </source>
</evidence>
<keyword evidence="3" id="KW-1185">Reference proteome</keyword>
<dbReference type="Pfam" id="PF20538">
    <property type="entry name" value="DUF6753"/>
    <property type="match status" value="3"/>
</dbReference>
<dbReference type="EMBL" id="PXOH01000058">
    <property type="protein sequence ID" value="PSF30074.1"/>
    <property type="molecule type" value="Genomic_DNA"/>
</dbReference>
<evidence type="ECO:0000256" key="1">
    <source>
        <dbReference type="SAM" id="Phobius"/>
    </source>
</evidence>
<dbReference type="OrthoDB" id="462431at2"/>
<dbReference type="RefSeq" id="WP_106459438.1">
    <property type="nucleotide sequence ID" value="NZ_PXOH01000058.1"/>
</dbReference>
<organism evidence="2 3">
    <name type="scientific">Aphanothece hegewaldii CCALA 016</name>
    <dbReference type="NCBI Taxonomy" id="2107694"/>
    <lineage>
        <taxon>Bacteria</taxon>
        <taxon>Bacillati</taxon>
        <taxon>Cyanobacteriota</taxon>
        <taxon>Cyanophyceae</taxon>
        <taxon>Oscillatoriophycideae</taxon>
        <taxon>Chroococcales</taxon>
        <taxon>Aphanothecaceae</taxon>
        <taxon>Aphanothece</taxon>
    </lineage>
</organism>
<sequence>MEAETRPDVLSAVDEEEIQKLISLIAQSDDDVLIAPEIADYNDLCLHDVLKHKTPQERQDLIDYLLRSNVTRNDPLFGVLVCFGDLQLAPKKLNRLFRVWAQRWQDGIIVAKGVFEAHINRLETLTQEHDKLLKSQSKTSMDLQASDIAATVNTLVKQASLTKVSHDIYALIASGAILLGAVGIGIVLGLSVPLFRSPVPLDPSKPRVLTLEEKMAMQWGLSDTGRWVRSNPEQVRWLRSPEGRFAQSFTTWNQTLLSFRKGQRLCIEDQKKLGITLSVEGRLVRSGTCTLWVVPPEKRQFVDSR</sequence>
<accession>A0A2T1LQV2</accession>
<reference evidence="2 3" key="1">
    <citation type="submission" date="2018-03" db="EMBL/GenBank/DDBJ databases">
        <title>The ancient ancestry and fast evolution of plastids.</title>
        <authorList>
            <person name="Moore K.R."/>
            <person name="Magnabosco C."/>
            <person name="Momper L."/>
            <person name="Gold D.A."/>
            <person name="Bosak T."/>
            <person name="Fournier G.P."/>
        </authorList>
    </citation>
    <scope>NUCLEOTIDE SEQUENCE [LARGE SCALE GENOMIC DNA]</scope>
    <source>
        <strain evidence="2 3">CCALA 016</strain>
    </source>
</reference>
<dbReference type="AlphaFoldDB" id="A0A2T1LQV2"/>
<name>A0A2T1LQV2_9CHRO</name>
<comment type="caution">
    <text evidence="2">The sequence shown here is derived from an EMBL/GenBank/DDBJ whole genome shotgun (WGS) entry which is preliminary data.</text>
</comment>